<evidence type="ECO:0008006" key="6">
    <source>
        <dbReference type="Google" id="ProtNLM"/>
    </source>
</evidence>
<accession>A0A9P6GDX3</accession>
<dbReference type="EMBL" id="WJXW01000015">
    <property type="protein sequence ID" value="KAF9729987.1"/>
    <property type="molecule type" value="Genomic_DNA"/>
</dbReference>
<dbReference type="AlphaFoldDB" id="A0A9P6GDX3"/>
<sequence>MEDASVKRIRERIQQAFKSHGPTQDIGWVGIARRGGNLARVRVCLRTHEDERKARIYTDWITTHFNGARIHGEQWHVVKVDRVNKNAICDDTRIRIHGDACERLSAENGVTIRKMHFLGQQSPDKLYCSIAVYLASREEAESLLHRKFVEIEGELAYTKPYVRMATPQRCYNCQTFDNHKAHRCPEPEPTCGVCARTGHTNRECTAGEPKCANCEGPHRASDRGCPVYKRLRSELQAIPNA</sequence>
<evidence type="ECO:0000313" key="3">
    <source>
        <dbReference type="EMBL" id="KAF9730120.1"/>
    </source>
</evidence>
<name>A0A9P6GDX3_9PLEO</name>
<dbReference type="Gene3D" id="4.10.60.10">
    <property type="entry name" value="Zinc finger, CCHC-type"/>
    <property type="match status" value="1"/>
</dbReference>
<comment type="caution">
    <text evidence="4">The sequence shown here is derived from an EMBL/GenBank/DDBJ whole genome shotgun (WGS) entry which is preliminary data.</text>
</comment>
<evidence type="ECO:0000313" key="5">
    <source>
        <dbReference type="Proteomes" id="UP000756921"/>
    </source>
</evidence>
<dbReference type="EMBL" id="WJXW01000018">
    <property type="protein sequence ID" value="KAF9728933.1"/>
    <property type="molecule type" value="Genomic_DNA"/>
</dbReference>
<dbReference type="EMBL" id="WJXW01000015">
    <property type="protein sequence ID" value="KAF9730120.1"/>
    <property type="molecule type" value="Genomic_DNA"/>
</dbReference>
<reference evidence="4" key="1">
    <citation type="journal article" date="2020" name="Mol. Plant Microbe Interact.">
        <title>Genome Sequence of the Biocontrol Agent Coniothyrium minitans strain Conio (IMI 134523).</title>
        <authorList>
            <person name="Patel D."/>
            <person name="Shittu T.A."/>
            <person name="Baroncelli R."/>
            <person name="Muthumeenakshi S."/>
            <person name="Osborne T.H."/>
            <person name="Janganan T.K."/>
            <person name="Sreenivasaprasad S."/>
        </authorList>
    </citation>
    <scope>NUCLEOTIDE SEQUENCE</scope>
    <source>
        <strain evidence="4">Conio</strain>
    </source>
</reference>
<dbReference type="InterPro" id="IPR036875">
    <property type="entry name" value="Znf_CCHC_sf"/>
</dbReference>
<dbReference type="GO" id="GO:0003676">
    <property type="term" value="F:nucleic acid binding"/>
    <property type="evidence" value="ECO:0007669"/>
    <property type="project" value="InterPro"/>
</dbReference>
<proteinExistence type="predicted"/>
<evidence type="ECO:0000313" key="2">
    <source>
        <dbReference type="EMBL" id="KAF9729987.1"/>
    </source>
</evidence>
<dbReference type="OrthoDB" id="3261222at2759"/>
<protein>
    <recommendedName>
        <fullName evidence="6">CCHC-type domain-containing protein</fullName>
    </recommendedName>
</protein>
<dbReference type="EMBL" id="WJXW01000008">
    <property type="protein sequence ID" value="KAF9733797.1"/>
    <property type="molecule type" value="Genomic_DNA"/>
</dbReference>
<dbReference type="GO" id="GO:0008270">
    <property type="term" value="F:zinc ion binding"/>
    <property type="evidence" value="ECO:0007669"/>
    <property type="project" value="InterPro"/>
</dbReference>
<dbReference type="SUPFAM" id="SSF57756">
    <property type="entry name" value="Retrovirus zinc finger-like domains"/>
    <property type="match status" value="1"/>
</dbReference>
<evidence type="ECO:0000313" key="4">
    <source>
        <dbReference type="EMBL" id="KAF9733797.1"/>
    </source>
</evidence>
<evidence type="ECO:0000313" key="1">
    <source>
        <dbReference type="EMBL" id="KAF9728933.1"/>
    </source>
</evidence>
<dbReference type="Proteomes" id="UP000756921">
    <property type="component" value="Unassembled WGS sequence"/>
</dbReference>
<organism evidence="4 5">
    <name type="scientific">Paraphaeosphaeria minitans</name>
    <dbReference type="NCBI Taxonomy" id="565426"/>
    <lineage>
        <taxon>Eukaryota</taxon>
        <taxon>Fungi</taxon>
        <taxon>Dikarya</taxon>
        <taxon>Ascomycota</taxon>
        <taxon>Pezizomycotina</taxon>
        <taxon>Dothideomycetes</taxon>
        <taxon>Pleosporomycetidae</taxon>
        <taxon>Pleosporales</taxon>
        <taxon>Massarineae</taxon>
        <taxon>Didymosphaeriaceae</taxon>
        <taxon>Paraphaeosphaeria</taxon>
    </lineage>
</organism>
<keyword evidence="5" id="KW-1185">Reference proteome</keyword>
<gene>
    <name evidence="4" type="ORF">PMIN01_08140</name>
    <name evidence="2" type="ORF">PMIN01_11920</name>
    <name evidence="3" type="ORF">PMIN01_12053</name>
    <name evidence="1" type="ORF">PMIN01_13313</name>
</gene>